<accession>A0A9D1ALU8</accession>
<dbReference type="EMBL" id="DVGZ01000041">
    <property type="protein sequence ID" value="HIR46804.1"/>
    <property type="molecule type" value="Genomic_DNA"/>
</dbReference>
<comment type="caution">
    <text evidence="1">The sequence shown here is derived from an EMBL/GenBank/DDBJ whole genome shotgun (WGS) entry which is preliminary data.</text>
</comment>
<dbReference type="AlphaFoldDB" id="A0A9D1ALU8"/>
<evidence type="ECO:0008006" key="3">
    <source>
        <dbReference type="Google" id="ProtNLM"/>
    </source>
</evidence>
<gene>
    <name evidence="1" type="ORF">IAB89_03950</name>
</gene>
<proteinExistence type="predicted"/>
<dbReference type="InterPro" id="IPR025945">
    <property type="entry name" value="DHHW"/>
</dbReference>
<reference evidence="1" key="1">
    <citation type="submission" date="2020-10" db="EMBL/GenBank/DDBJ databases">
        <authorList>
            <person name="Gilroy R."/>
        </authorList>
    </citation>
    <scope>NUCLEOTIDE SEQUENCE</scope>
    <source>
        <strain evidence="1">ChiSxjej1B13-7958</strain>
    </source>
</reference>
<protein>
    <recommendedName>
        <fullName evidence="3">AlgX/AlgJ SGNH hydrolase-like domain-containing protein</fullName>
    </recommendedName>
</protein>
<reference evidence="1" key="2">
    <citation type="journal article" date="2021" name="PeerJ">
        <title>Extensive microbial diversity within the chicken gut microbiome revealed by metagenomics and culture.</title>
        <authorList>
            <person name="Gilroy R."/>
            <person name="Ravi A."/>
            <person name="Getino M."/>
            <person name="Pursley I."/>
            <person name="Horton D.L."/>
            <person name="Alikhan N.F."/>
            <person name="Baker D."/>
            <person name="Gharbi K."/>
            <person name="Hall N."/>
            <person name="Watson M."/>
            <person name="Adriaenssens E.M."/>
            <person name="Foster-Nyarko E."/>
            <person name="Jarju S."/>
            <person name="Secka A."/>
            <person name="Antonio M."/>
            <person name="Oren A."/>
            <person name="Chaudhuri R.R."/>
            <person name="La Ragione R."/>
            <person name="Hildebrand F."/>
            <person name="Pallen M.J."/>
        </authorList>
    </citation>
    <scope>NUCLEOTIDE SEQUENCE</scope>
    <source>
        <strain evidence="1">ChiSxjej1B13-7958</strain>
    </source>
</reference>
<dbReference type="Pfam" id="PF14286">
    <property type="entry name" value="DHHW"/>
    <property type="match status" value="1"/>
</dbReference>
<sequence length="381" mass="43719">MKEKLAAWLPIGVFLCLLAAISAWNLLRPIRVFSENENRTLAQFPELSVETLLNGDFSEQYEKYLADQFPVRDEWISLKTRTELLLGKKDINGVFFGKNGWLIDKYKGTLSEERIQDNLQKLSSFTHYAVDKLGDDHVRVMLVPTASGVLDNRMPAFASDFDQAGMLAQAEELCPEGTFLNLLPVLQEHKEEPIYYRTDHHWTTLGAYYSYAEWAESCGLTPYAREDFSEETVADDFYGTTHSKINLPVYPDSIIRYTPRNPISYHLTFNLGEWESDSLYDESKLEGKDKYSYFLGGNNPLVEITSSSGEPGRRLLIVKDSYSHCFAPFAVNHFEETTLIDLRYFNLGVKQFMEQEDFTDVLILYSTANFADDRNLNTLVK</sequence>
<organism evidence="1 2">
    <name type="scientific">Candidatus Caccousia avicola</name>
    <dbReference type="NCBI Taxonomy" id="2840721"/>
    <lineage>
        <taxon>Bacteria</taxon>
        <taxon>Bacillati</taxon>
        <taxon>Bacillota</taxon>
        <taxon>Clostridia</taxon>
        <taxon>Eubacteriales</taxon>
        <taxon>Oscillospiraceae</taxon>
        <taxon>Oscillospiraceae incertae sedis</taxon>
        <taxon>Candidatus Caccousia</taxon>
    </lineage>
</organism>
<dbReference type="Proteomes" id="UP000824242">
    <property type="component" value="Unassembled WGS sequence"/>
</dbReference>
<name>A0A9D1ALU8_9FIRM</name>
<evidence type="ECO:0000313" key="2">
    <source>
        <dbReference type="Proteomes" id="UP000824242"/>
    </source>
</evidence>
<evidence type="ECO:0000313" key="1">
    <source>
        <dbReference type="EMBL" id="HIR46804.1"/>
    </source>
</evidence>